<evidence type="ECO:0000256" key="1">
    <source>
        <dbReference type="SAM" id="MobiDB-lite"/>
    </source>
</evidence>
<feature type="non-terminal residue" evidence="2">
    <location>
        <position position="1"/>
    </location>
</feature>
<feature type="region of interest" description="Disordered" evidence="1">
    <location>
        <begin position="1"/>
        <end position="38"/>
    </location>
</feature>
<evidence type="ECO:0000313" key="2">
    <source>
        <dbReference type="EMBL" id="CAF88697.1"/>
    </source>
</evidence>
<dbReference type="EMBL" id="CAAE01005354">
    <property type="protein sequence ID" value="CAF88697.1"/>
    <property type="molecule type" value="Genomic_DNA"/>
</dbReference>
<reference evidence="2" key="2">
    <citation type="submission" date="2004-02" db="EMBL/GenBank/DDBJ databases">
        <authorList>
            <consortium name="Genoscope"/>
            <consortium name="Whitehead Institute Centre for Genome Research"/>
        </authorList>
    </citation>
    <scope>NUCLEOTIDE SEQUENCE</scope>
</reference>
<accession>Q4TEI5</accession>
<feature type="compositionally biased region" description="Basic residues" evidence="1">
    <location>
        <begin position="1"/>
        <end position="10"/>
    </location>
</feature>
<protein>
    <submittedName>
        <fullName evidence="2">(spotted green pufferfish) hypothetical protein</fullName>
    </submittedName>
</protein>
<reference evidence="2" key="1">
    <citation type="journal article" date="2004" name="Nature">
        <title>Genome duplication in the teleost fish Tetraodon nigroviridis reveals the early vertebrate proto-karyotype.</title>
        <authorList>
            <person name="Jaillon O."/>
            <person name="Aury J.-M."/>
            <person name="Brunet F."/>
            <person name="Petit J.-L."/>
            <person name="Stange-Thomann N."/>
            <person name="Mauceli E."/>
            <person name="Bouneau L."/>
            <person name="Fischer C."/>
            <person name="Ozouf-Costaz C."/>
            <person name="Bernot A."/>
            <person name="Nicaud S."/>
            <person name="Jaffe D."/>
            <person name="Fisher S."/>
            <person name="Lutfalla G."/>
            <person name="Dossat C."/>
            <person name="Segurens B."/>
            <person name="Dasilva C."/>
            <person name="Salanoubat M."/>
            <person name="Levy M."/>
            <person name="Boudet N."/>
            <person name="Castellano S."/>
            <person name="Anthouard V."/>
            <person name="Jubin C."/>
            <person name="Castelli V."/>
            <person name="Katinka M."/>
            <person name="Vacherie B."/>
            <person name="Biemont C."/>
            <person name="Skalli Z."/>
            <person name="Cattolico L."/>
            <person name="Poulain J."/>
            <person name="De Berardinis V."/>
            <person name="Cruaud C."/>
            <person name="Duprat S."/>
            <person name="Brottier P."/>
            <person name="Coutanceau J.-P."/>
            <person name="Gouzy J."/>
            <person name="Parra G."/>
            <person name="Lardier G."/>
            <person name="Chapple C."/>
            <person name="McKernan K.J."/>
            <person name="McEwan P."/>
            <person name="Bosak S."/>
            <person name="Kellis M."/>
            <person name="Volff J.-N."/>
            <person name="Guigo R."/>
            <person name="Zody M.C."/>
            <person name="Mesirov J."/>
            <person name="Lindblad-Toh K."/>
            <person name="Birren B."/>
            <person name="Nusbaum C."/>
            <person name="Kahn D."/>
            <person name="Robinson-Rechavi M."/>
            <person name="Laudet V."/>
            <person name="Schachter V."/>
            <person name="Quetier F."/>
            <person name="Saurin W."/>
            <person name="Scarpelli C."/>
            <person name="Wincker P."/>
            <person name="Lander E.S."/>
            <person name="Weissenbach J."/>
            <person name="Roest Crollius H."/>
        </authorList>
    </citation>
    <scope>NUCLEOTIDE SEQUENCE [LARGE SCALE GENOMIC DNA]</scope>
</reference>
<proteinExistence type="predicted"/>
<comment type="caution">
    <text evidence="2">The sequence shown here is derived from an EMBL/GenBank/DDBJ whole genome shotgun (WGS) entry which is preliminary data.</text>
</comment>
<feature type="compositionally biased region" description="Basic and acidic residues" evidence="1">
    <location>
        <begin position="25"/>
        <end position="38"/>
    </location>
</feature>
<sequence length="38" mass="4556">YQIHSGRYRRGSAETDEGLQRHQHRREEAGRSEHSLHQ</sequence>
<name>Q4TEI5_TETNG</name>
<dbReference type="AlphaFoldDB" id="Q4TEI5"/>
<dbReference type="KEGG" id="tng:GSTEN00002232G001"/>
<gene>
    <name evidence="2" type="ORF">GSTENG00002232001</name>
</gene>
<organism evidence="2">
    <name type="scientific">Tetraodon nigroviridis</name>
    <name type="common">Spotted green pufferfish</name>
    <name type="synonym">Chelonodon nigroviridis</name>
    <dbReference type="NCBI Taxonomy" id="99883"/>
    <lineage>
        <taxon>Eukaryota</taxon>
        <taxon>Metazoa</taxon>
        <taxon>Chordata</taxon>
        <taxon>Craniata</taxon>
        <taxon>Vertebrata</taxon>
        <taxon>Euteleostomi</taxon>
        <taxon>Actinopterygii</taxon>
        <taxon>Neopterygii</taxon>
        <taxon>Teleostei</taxon>
        <taxon>Neoteleostei</taxon>
        <taxon>Acanthomorphata</taxon>
        <taxon>Eupercaria</taxon>
        <taxon>Tetraodontiformes</taxon>
        <taxon>Tetradontoidea</taxon>
        <taxon>Tetraodontidae</taxon>
        <taxon>Tetraodon</taxon>
    </lineage>
</organism>